<dbReference type="Proteomes" id="UP000736373">
    <property type="component" value="Unassembled WGS sequence"/>
</dbReference>
<keyword evidence="2" id="KW-1185">Reference proteome</keyword>
<reference evidence="1 2" key="1">
    <citation type="submission" date="2019-09" db="EMBL/GenBank/DDBJ databases">
        <title>Paraburkholderia podalyriae sp. nov., A South African Podalyria-associated rhizobium.</title>
        <authorList>
            <person name="Mavima L."/>
            <person name="Beukes C.W."/>
            <person name="Palmer M."/>
            <person name="De Meyer S.E."/>
            <person name="James E.K."/>
            <person name="Maluk M."/>
            <person name="Avontuur J.R."/>
            <person name="Chan W.Y."/>
            <person name="Venter S.N."/>
            <person name="Steenkamp E.T."/>
        </authorList>
    </citation>
    <scope>NUCLEOTIDE SEQUENCE [LARGE SCALE GENOMIC DNA]</scope>
    <source>
        <strain evidence="1 2">WC7.3b</strain>
    </source>
</reference>
<sequence>MLNWDDEIQLSRLEVRHARRLAVAPLDEAIAQTDLLLAEVRQLDASPEREQLIERILALRVERLAIKRERLAQLDRMLPQTGRVVPVRAGVLQTTYNRYLEYCEQVICGGRRGQAVSFATRNAFLRPLGASRAPRRTLGLPVARRGLDVVASVLHREAAGRLIFSCGQQVRLPHAHPFHSRSIASRSRMLAPVGAPPGLLSRS</sequence>
<accession>A0ABR7PVZ1</accession>
<name>A0ABR7PVZ1_9BURK</name>
<proteinExistence type="predicted"/>
<organism evidence="1 2">
    <name type="scientific">Paraburkholderia podalyriae</name>
    <dbReference type="NCBI Taxonomy" id="1938811"/>
    <lineage>
        <taxon>Bacteria</taxon>
        <taxon>Pseudomonadati</taxon>
        <taxon>Pseudomonadota</taxon>
        <taxon>Betaproteobacteria</taxon>
        <taxon>Burkholderiales</taxon>
        <taxon>Burkholderiaceae</taxon>
        <taxon>Paraburkholderia</taxon>
    </lineage>
</organism>
<protein>
    <submittedName>
        <fullName evidence="1">Uncharacterized protein</fullName>
    </submittedName>
</protein>
<comment type="caution">
    <text evidence="1">The sequence shown here is derived from an EMBL/GenBank/DDBJ whole genome shotgun (WGS) entry which is preliminary data.</text>
</comment>
<evidence type="ECO:0000313" key="1">
    <source>
        <dbReference type="EMBL" id="MBC8750462.1"/>
    </source>
</evidence>
<dbReference type="EMBL" id="VZQQ01000033">
    <property type="protein sequence ID" value="MBC8750462.1"/>
    <property type="molecule type" value="Genomic_DNA"/>
</dbReference>
<evidence type="ECO:0000313" key="2">
    <source>
        <dbReference type="Proteomes" id="UP000736373"/>
    </source>
</evidence>
<gene>
    <name evidence="1" type="ORF">F6X42_28905</name>
</gene>
<dbReference type="RefSeq" id="WP_187637408.1">
    <property type="nucleotide sequence ID" value="NZ_VZQQ01000033.1"/>
</dbReference>